<evidence type="ECO:0000313" key="2">
    <source>
        <dbReference type="Proteomes" id="UP000186922"/>
    </source>
</evidence>
<evidence type="ECO:0000313" key="1">
    <source>
        <dbReference type="EMBL" id="GAV00545.1"/>
    </source>
</evidence>
<organism evidence="1 2">
    <name type="scientific">Ramazzottius varieornatus</name>
    <name type="common">Water bear</name>
    <name type="synonym">Tardigrade</name>
    <dbReference type="NCBI Taxonomy" id="947166"/>
    <lineage>
        <taxon>Eukaryota</taxon>
        <taxon>Metazoa</taxon>
        <taxon>Ecdysozoa</taxon>
        <taxon>Tardigrada</taxon>
        <taxon>Eutardigrada</taxon>
        <taxon>Parachela</taxon>
        <taxon>Hypsibioidea</taxon>
        <taxon>Ramazzottiidae</taxon>
        <taxon>Ramazzottius</taxon>
    </lineage>
</organism>
<proteinExistence type="predicted"/>
<reference evidence="1 2" key="1">
    <citation type="journal article" date="2016" name="Nat. Commun.">
        <title>Extremotolerant tardigrade genome and improved radiotolerance of human cultured cells by tardigrade-unique protein.</title>
        <authorList>
            <person name="Hashimoto T."/>
            <person name="Horikawa D.D."/>
            <person name="Saito Y."/>
            <person name="Kuwahara H."/>
            <person name="Kozuka-Hata H."/>
            <person name="Shin-I T."/>
            <person name="Minakuchi Y."/>
            <person name="Ohishi K."/>
            <person name="Motoyama A."/>
            <person name="Aizu T."/>
            <person name="Enomoto A."/>
            <person name="Kondo K."/>
            <person name="Tanaka S."/>
            <person name="Hara Y."/>
            <person name="Koshikawa S."/>
            <person name="Sagara H."/>
            <person name="Miura T."/>
            <person name="Yokobori S."/>
            <person name="Miyagawa K."/>
            <person name="Suzuki Y."/>
            <person name="Kubo T."/>
            <person name="Oyama M."/>
            <person name="Kohara Y."/>
            <person name="Fujiyama A."/>
            <person name="Arakawa K."/>
            <person name="Katayama T."/>
            <person name="Toyoda A."/>
            <person name="Kunieda T."/>
        </authorList>
    </citation>
    <scope>NUCLEOTIDE SEQUENCE [LARGE SCALE GENOMIC DNA]</scope>
    <source>
        <strain evidence="1 2">YOKOZUNA-1</strain>
    </source>
</reference>
<gene>
    <name evidence="1" type="primary">RvY_11376-1</name>
    <name evidence="1" type="synonym">RvY_11376.1</name>
    <name evidence="1" type="ORF">RvY_11376</name>
</gene>
<accession>A0A1D1VFX8</accession>
<dbReference type="AlphaFoldDB" id="A0A1D1VFX8"/>
<feature type="non-terminal residue" evidence="1">
    <location>
        <position position="1"/>
    </location>
</feature>
<keyword evidence="2" id="KW-1185">Reference proteome</keyword>
<dbReference type="Proteomes" id="UP000186922">
    <property type="component" value="Unassembled WGS sequence"/>
</dbReference>
<dbReference type="EMBL" id="BDGG01000006">
    <property type="protein sequence ID" value="GAV00545.1"/>
    <property type="molecule type" value="Genomic_DNA"/>
</dbReference>
<comment type="caution">
    <text evidence="1">The sequence shown here is derived from an EMBL/GenBank/DDBJ whole genome shotgun (WGS) entry which is preliminary data.</text>
</comment>
<sequence>LRRTHVLSKSKAVWDRLREIGVADYFLGKQGSPKSTTFSNFGGISSFPKRSRISVVKNQPKG</sequence>
<protein>
    <submittedName>
        <fullName evidence="1">Uncharacterized protein</fullName>
    </submittedName>
</protein>
<name>A0A1D1VFX8_RAMVA</name>